<dbReference type="KEGG" id="bapi:BBC0122_013040"/>
<sequence>MHGDVPIHADFSTLEMNGFPTALFDYAIIRKSGQAFPLQKYVLLEPKSFLNVSR</sequence>
<protein>
    <submittedName>
        <fullName evidence="1">Uncharacterized protein</fullName>
    </submittedName>
</protein>
<proteinExistence type="predicted"/>
<dbReference type="Proteomes" id="UP000189632">
    <property type="component" value="Chromosome"/>
</dbReference>
<evidence type="ECO:0000313" key="1">
    <source>
        <dbReference type="EMBL" id="AQT47415.1"/>
    </source>
</evidence>
<keyword evidence="2" id="KW-1185">Reference proteome</keyword>
<organism evidence="1 2">
    <name type="scientific">Bartonella choladocola</name>
    <dbReference type="NCBI Taxonomy" id="2750995"/>
    <lineage>
        <taxon>Bacteria</taxon>
        <taxon>Pseudomonadati</taxon>
        <taxon>Pseudomonadota</taxon>
        <taxon>Alphaproteobacteria</taxon>
        <taxon>Hyphomicrobiales</taxon>
        <taxon>Bartonellaceae</taxon>
        <taxon>Bartonella</taxon>
    </lineage>
</organism>
<gene>
    <name evidence="1" type="ORF">BBC0122_013040</name>
</gene>
<name>A0A1U9MHN2_9HYPH</name>
<accession>A0A1U9MHN2</accession>
<reference evidence="1 2" key="1">
    <citation type="submission" date="2016-11" db="EMBL/GenBank/DDBJ databases">
        <title>Comparative genomics of Bartonella apis.</title>
        <authorList>
            <person name="Engel P."/>
        </authorList>
    </citation>
    <scope>NUCLEOTIDE SEQUENCE [LARGE SCALE GENOMIC DNA]</scope>
    <source>
        <strain evidence="1 2">BBC0122</strain>
    </source>
</reference>
<evidence type="ECO:0000313" key="2">
    <source>
        <dbReference type="Proteomes" id="UP000189632"/>
    </source>
</evidence>
<dbReference type="EMBL" id="CP015625">
    <property type="protein sequence ID" value="AQT47415.1"/>
    <property type="molecule type" value="Genomic_DNA"/>
</dbReference>
<dbReference type="AlphaFoldDB" id="A0A1U9MHN2"/>